<keyword evidence="3" id="KW-1185">Reference proteome</keyword>
<evidence type="ECO:0000313" key="3">
    <source>
        <dbReference type="Proteomes" id="UP001597419"/>
    </source>
</evidence>
<feature type="region of interest" description="Disordered" evidence="1">
    <location>
        <begin position="1"/>
        <end position="47"/>
    </location>
</feature>
<evidence type="ECO:0000256" key="1">
    <source>
        <dbReference type="SAM" id="MobiDB-lite"/>
    </source>
</evidence>
<dbReference type="RefSeq" id="WP_345390618.1">
    <property type="nucleotide sequence ID" value="NZ_BAABHG010000004.1"/>
</dbReference>
<accession>A0ABW5GLN1</accession>
<organism evidence="2 3">
    <name type="scientific">Amycolatopsis samaneae</name>
    <dbReference type="NCBI Taxonomy" id="664691"/>
    <lineage>
        <taxon>Bacteria</taxon>
        <taxon>Bacillati</taxon>
        <taxon>Actinomycetota</taxon>
        <taxon>Actinomycetes</taxon>
        <taxon>Pseudonocardiales</taxon>
        <taxon>Pseudonocardiaceae</taxon>
        <taxon>Amycolatopsis</taxon>
    </lineage>
</organism>
<feature type="compositionally biased region" description="Basic and acidic residues" evidence="1">
    <location>
        <begin position="1"/>
        <end position="23"/>
    </location>
</feature>
<gene>
    <name evidence="2" type="ORF">ACFSYJ_24400</name>
</gene>
<comment type="caution">
    <text evidence="2">The sequence shown here is derived from an EMBL/GenBank/DDBJ whole genome shotgun (WGS) entry which is preliminary data.</text>
</comment>
<name>A0ABW5GLN1_9PSEU</name>
<evidence type="ECO:0000313" key="2">
    <source>
        <dbReference type="EMBL" id="MFD2461771.1"/>
    </source>
</evidence>
<dbReference type="EMBL" id="JBHUKU010000014">
    <property type="protein sequence ID" value="MFD2461771.1"/>
    <property type="molecule type" value="Genomic_DNA"/>
</dbReference>
<reference evidence="3" key="1">
    <citation type="journal article" date="2019" name="Int. J. Syst. Evol. Microbiol.">
        <title>The Global Catalogue of Microorganisms (GCM) 10K type strain sequencing project: providing services to taxonomists for standard genome sequencing and annotation.</title>
        <authorList>
            <consortium name="The Broad Institute Genomics Platform"/>
            <consortium name="The Broad Institute Genome Sequencing Center for Infectious Disease"/>
            <person name="Wu L."/>
            <person name="Ma J."/>
        </authorList>
    </citation>
    <scope>NUCLEOTIDE SEQUENCE [LARGE SCALE GENOMIC DNA]</scope>
    <source>
        <strain evidence="3">CGMCC 4.7643</strain>
    </source>
</reference>
<dbReference type="Proteomes" id="UP001597419">
    <property type="component" value="Unassembled WGS sequence"/>
</dbReference>
<feature type="compositionally biased region" description="Basic and acidic residues" evidence="1">
    <location>
        <begin position="36"/>
        <end position="47"/>
    </location>
</feature>
<proteinExistence type="predicted"/>
<protein>
    <submittedName>
        <fullName evidence="2">Uncharacterized protein</fullName>
    </submittedName>
</protein>
<sequence length="47" mass="5102">MGDKNGNDKEDKAGRHESERDGGGDAQTDKWSNWGDKGDDTGKHGKN</sequence>